<evidence type="ECO:0000259" key="1">
    <source>
        <dbReference type="Pfam" id="PF00149"/>
    </source>
</evidence>
<proteinExistence type="predicted"/>
<dbReference type="SUPFAM" id="SSF56300">
    <property type="entry name" value="Metallo-dependent phosphatases"/>
    <property type="match status" value="1"/>
</dbReference>
<feature type="domain" description="Calcineurin-like phosphoesterase C-terminal" evidence="2">
    <location>
        <begin position="327"/>
        <end position="474"/>
    </location>
</feature>
<dbReference type="InterPro" id="IPR029052">
    <property type="entry name" value="Metallo-depent_PP-like"/>
</dbReference>
<protein>
    <recommendedName>
        <fullName evidence="6">Metallophosphoesterase</fullName>
    </recommendedName>
</protein>
<sequence>MENRRTFVKKMGWTTGALSLLGISPVLSWDSIVTRSKPIRIKGRVISSGKGLSKIVVSDGVTVTSTDHNGHFDFWSIAQQPFVFLSIPSGYTLNQLSNGSASFFQPIDTSKEKNEFLFQLQKNEVSDDKHSLLLLADPQIQNEYEAGELLKTSTPDFIKTIKELNDPNTFGVGCGDLVYDRLHLFEDYNKAIKATEIPFFQVIGNHDMDLDSRSDEATTRTFNRLFGPSYYSFNRGEIHYVVLDDVFFTGVEREYIGYITENQLAWLEQDLQYIEAGRTVVVCTHIPIAGGVKNKSHLYELLAPYKVHILSGHTHRNYNTFEENCFEHVHGAVCGAWWSGPICSDGTPNGYGVYQMSGSDLSWYYKAVDKPKTHQFRFYKRGANPEFPNSCSINVWNWNPKWNICWYENGNRNAHVRNVKTTDPLSTELHLGKKLPERRTWVEPASTDHMFFFEPSDHIDEITIEVTDNFGNVYVETVNV</sequence>
<dbReference type="Pfam" id="PF16371">
    <property type="entry name" value="MetallophosN"/>
    <property type="match status" value="1"/>
</dbReference>
<dbReference type="InterPro" id="IPR032285">
    <property type="entry name" value="Metallophos_N"/>
</dbReference>
<dbReference type="EMBL" id="JJMP01000010">
    <property type="protein sequence ID" value="RYC50296.1"/>
    <property type="molecule type" value="Genomic_DNA"/>
</dbReference>
<evidence type="ECO:0000259" key="2">
    <source>
        <dbReference type="Pfam" id="PF16370"/>
    </source>
</evidence>
<gene>
    <name evidence="4" type="ORF">DN53_05065</name>
</gene>
<feature type="domain" description="Calcineurin-like phosphoesterase N-terminal" evidence="3">
    <location>
        <begin position="43"/>
        <end position="118"/>
    </location>
</feature>
<evidence type="ECO:0000313" key="5">
    <source>
        <dbReference type="Proteomes" id="UP000290261"/>
    </source>
</evidence>
<keyword evidence="5" id="KW-1185">Reference proteome</keyword>
<comment type="caution">
    <text evidence="4">The sequence shown here is derived from an EMBL/GenBank/DDBJ whole genome shotgun (WGS) entry which is preliminary data.</text>
</comment>
<organism evidence="4 5">
    <name type="scientific">Flagellimonas olearia</name>
    <dbReference type="NCBI Taxonomy" id="552546"/>
    <lineage>
        <taxon>Bacteria</taxon>
        <taxon>Pseudomonadati</taxon>
        <taxon>Bacteroidota</taxon>
        <taxon>Flavobacteriia</taxon>
        <taxon>Flavobacteriales</taxon>
        <taxon>Flavobacteriaceae</taxon>
        <taxon>Flagellimonas</taxon>
    </lineage>
</organism>
<dbReference type="Gene3D" id="3.60.21.10">
    <property type="match status" value="1"/>
</dbReference>
<dbReference type="InterPro" id="IPR004843">
    <property type="entry name" value="Calcineurin-like_PHP"/>
</dbReference>
<dbReference type="Pfam" id="PF16370">
    <property type="entry name" value="MetallophosC"/>
    <property type="match status" value="1"/>
</dbReference>
<dbReference type="Proteomes" id="UP000290261">
    <property type="component" value="Unassembled WGS sequence"/>
</dbReference>
<dbReference type="InterPro" id="IPR051918">
    <property type="entry name" value="STPP_CPPED1"/>
</dbReference>
<evidence type="ECO:0008006" key="6">
    <source>
        <dbReference type="Google" id="ProtNLM"/>
    </source>
</evidence>
<name>A0A444VHQ8_9FLAO</name>
<dbReference type="Pfam" id="PF00149">
    <property type="entry name" value="Metallophos"/>
    <property type="match status" value="1"/>
</dbReference>
<dbReference type="PANTHER" id="PTHR43143:SF1">
    <property type="entry name" value="SERINE_THREONINE-PROTEIN PHOSPHATASE CPPED1"/>
    <property type="match status" value="1"/>
</dbReference>
<dbReference type="AlphaFoldDB" id="A0A444VHQ8"/>
<accession>A0A444VHQ8</accession>
<dbReference type="PANTHER" id="PTHR43143">
    <property type="entry name" value="METALLOPHOSPHOESTERASE, CALCINEURIN SUPERFAMILY"/>
    <property type="match status" value="1"/>
</dbReference>
<reference evidence="4 5" key="1">
    <citation type="submission" date="2014-04" db="EMBL/GenBank/DDBJ databases">
        <title>Whole genome of Muricauda olearia.</title>
        <authorList>
            <person name="Zhang X.-H."/>
            <person name="Tang K."/>
        </authorList>
    </citation>
    <scope>NUCLEOTIDE SEQUENCE [LARGE SCALE GENOMIC DNA]</scope>
    <source>
        <strain evidence="4 5">Th120</strain>
    </source>
</reference>
<dbReference type="GO" id="GO:0016787">
    <property type="term" value="F:hydrolase activity"/>
    <property type="evidence" value="ECO:0007669"/>
    <property type="project" value="InterPro"/>
</dbReference>
<evidence type="ECO:0000259" key="3">
    <source>
        <dbReference type="Pfam" id="PF16371"/>
    </source>
</evidence>
<dbReference type="RefSeq" id="WP_129655828.1">
    <property type="nucleotide sequence ID" value="NZ_ML142914.1"/>
</dbReference>
<evidence type="ECO:0000313" key="4">
    <source>
        <dbReference type="EMBL" id="RYC50296.1"/>
    </source>
</evidence>
<feature type="domain" description="Calcineurin-like phosphoesterase" evidence="1">
    <location>
        <begin position="155"/>
        <end position="316"/>
    </location>
</feature>
<dbReference type="InterPro" id="IPR032288">
    <property type="entry name" value="Metallophos_C"/>
</dbReference>